<keyword evidence="4 5" id="KW-0732">Signal</keyword>
<dbReference type="GO" id="GO:0006954">
    <property type="term" value="P:inflammatory response"/>
    <property type="evidence" value="ECO:0007669"/>
    <property type="project" value="TreeGrafter"/>
</dbReference>
<dbReference type="STRING" id="9305.ENSSHAP00000000508"/>
<sequence length="91" mass="10282">MKSSVAILSVLIITFYQVSSLTVGSDIPTACCYSYVSRKIPQALVVDHYETSSQCSQPAIIFFTKKGYKVCANPREPWVQKYIKELKKREA</sequence>
<accession>G3VBF4</accession>
<gene>
    <name evidence="7" type="primary">LOC100915784</name>
</gene>
<dbReference type="Proteomes" id="UP000007648">
    <property type="component" value="Unassembled WGS sequence"/>
</dbReference>
<dbReference type="InParanoid" id="G3VBF4"/>
<dbReference type="SUPFAM" id="SSF54117">
    <property type="entry name" value="Interleukin 8-like chemokines"/>
    <property type="match status" value="1"/>
</dbReference>
<dbReference type="OrthoDB" id="8934837at2759"/>
<dbReference type="CDD" id="cd00272">
    <property type="entry name" value="Chemokine_CC"/>
    <property type="match status" value="1"/>
</dbReference>
<dbReference type="KEGG" id="shr:100915784"/>
<dbReference type="InterPro" id="IPR001811">
    <property type="entry name" value="Chemokine_IL8-like_dom"/>
</dbReference>
<dbReference type="AlphaFoldDB" id="G3VBF4"/>
<evidence type="ECO:0000256" key="1">
    <source>
        <dbReference type="ARBA" id="ARBA00010868"/>
    </source>
</evidence>
<dbReference type="Gene3D" id="2.40.50.40">
    <property type="match status" value="1"/>
</dbReference>
<feature type="signal peptide" evidence="5">
    <location>
        <begin position="1"/>
        <end position="20"/>
    </location>
</feature>
<protein>
    <recommendedName>
        <fullName evidence="6">Chemokine interleukin-8-like domain-containing protein</fullName>
    </recommendedName>
</protein>
<evidence type="ECO:0000313" key="8">
    <source>
        <dbReference type="Proteomes" id="UP000007648"/>
    </source>
</evidence>
<dbReference type="OMA" id="TNKEFCC"/>
<dbReference type="RefSeq" id="XP_003770743.2">
    <property type="nucleotide sequence ID" value="XM_003770695.4"/>
</dbReference>
<evidence type="ECO:0000259" key="6">
    <source>
        <dbReference type="SMART" id="SM00199"/>
    </source>
</evidence>
<name>G3VBF4_SARHA</name>
<dbReference type="GO" id="GO:0005615">
    <property type="term" value="C:extracellular space"/>
    <property type="evidence" value="ECO:0007669"/>
    <property type="project" value="UniProtKB-KW"/>
</dbReference>
<keyword evidence="3" id="KW-0202">Cytokine</keyword>
<reference evidence="7" key="2">
    <citation type="submission" date="2025-08" db="UniProtKB">
        <authorList>
            <consortium name="Ensembl"/>
        </authorList>
    </citation>
    <scope>IDENTIFICATION</scope>
</reference>
<dbReference type="GO" id="GO:0030335">
    <property type="term" value="P:positive regulation of cell migration"/>
    <property type="evidence" value="ECO:0007669"/>
    <property type="project" value="TreeGrafter"/>
</dbReference>
<keyword evidence="2" id="KW-0145">Chemotaxis</keyword>
<evidence type="ECO:0000256" key="5">
    <source>
        <dbReference type="SAM" id="SignalP"/>
    </source>
</evidence>
<dbReference type="Ensembl" id="ENSSHAT00000000516.2">
    <property type="protein sequence ID" value="ENSSHAP00000000508.1"/>
    <property type="gene ID" value="ENSSHAG00000000454.2"/>
</dbReference>
<feature type="domain" description="Chemokine interleukin-8-like" evidence="6">
    <location>
        <begin position="28"/>
        <end position="86"/>
    </location>
</feature>
<dbReference type="Pfam" id="PF00048">
    <property type="entry name" value="IL8"/>
    <property type="match status" value="1"/>
</dbReference>
<dbReference type="GeneID" id="100915784"/>
<evidence type="ECO:0000256" key="3">
    <source>
        <dbReference type="ARBA" id="ARBA00022514"/>
    </source>
</evidence>
<dbReference type="GeneTree" id="ENSGT01100000263482"/>
<dbReference type="InterPro" id="IPR036048">
    <property type="entry name" value="Interleukin_8-like_sf"/>
</dbReference>
<evidence type="ECO:0000256" key="2">
    <source>
        <dbReference type="ARBA" id="ARBA00022500"/>
    </source>
</evidence>
<dbReference type="GO" id="GO:0061844">
    <property type="term" value="P:antimicrobial humoral immune response mediated by antimicrobial peptide"/>
    <property type="evidence" value="ECO:0007669"/>
    <property type="project" value="TreeGrafter"/>
</dbReference>
<evidence type="ECO:0000313" key="7">
    <source>
        <dbReference type="Ensembl" id="ENSSHAP00000000508.1"/>
    </source>
</evidence>
<dbReference type="PANTHER" id="PTHR12015:SF103">
    <property type="entry name" value="C-C MOTIF CHEMOKINE 4-RELATED"/>
    <property type="match status" value="1"/>
</dbReference>
<dbReference type="GO" id="GO:0048245">
    <property type="term" value="P:eosinophil chemotaxis"/>
    <property type="evidence" value="ECO:0007669"/>
    <property type="project" value="TreeGrafter"/>
</dbReference>
<dbReference type="GO" id="GO:0070098">
    <property type="term" value="P:chemokine-mediated signaling pathway"/>
    <property type="evidence" value="ECO:0007669"/>
    <property type="project" value="TreeGrafter"/>
</dbReference>
<organism evidence="7 8">
    <name type="scientific">Sarcophilus harrisii</name>
    <name type="common">Tasmanian devil</name>
    <name type="synonym">Sarcophilus laniarius</name>
    <dbReference type="NCBI Taxonomy" id="9305"/>
    <lineage>
        <taxon>Eukaryota</taxon>
        <taxon>Metazoa</taxon>
        <taxon>Chordata</taxon>
        <taxon>Craniata</taxon>
        <taxon>Vertebrata</taxon>
        <taxon>Euteleostomi</taxon>
        <taxon>Mammalia</taxon>
        <taxon>Metatheria</taxon>
        <taxon>Dasyuromorphia</taxon>
        <taxon>Dasyuridae</taxon>
        <taxon>Sarcophilus</taxon>
    </lineage>
</organism>
<comment type="similarity">
    <text evidence="1">Belongs to the intercrine beta (chemokine CC) family.</text>
</comment>
<dbReference type="FunFam" id="2.40.50.40:FF:000002">
    <property type="entry name" value="C-C motif chemokine"/>
    <property type="match status" value="1"/>
</dbReference>
<dbReference type="GO" id="GO:0008009">
    <property type="term" value="F:chemokine activity"/>
    <property type="evidence" value="ECO:0007669"/>
    <property type="project" value="InterPro"/>
</dbReference>
<evidence type="ECO:0000256" key="4">
    <source>
        <dbReference type="ARBA" id="ARBA00022729"/>
    </source>
</evidence>
<dbReference type="eggNOG" id="ENOG502S8M4">
    <property type="taxonomic scope" value="Eukaryota"/>
</dbReference>
<proteinExistence type="inferred from homology"/>
<reference evidence="7" key="3">
    <citation type="submission" date="2025-09" db="UniProtKB">
        <authorList>
            <consortium name="Ensembl"/>
        </authorList>
    </citation>
    <scope>IDENTIFICATION</scope>
</reference>
<reference evidence="7 8" key="1">
    <citation type="journal article" date="2011" name="Proc. Natl. Acad. Sci. U.S.A.">
        <title>Genetic diversity and population structure of the endangered marsupial Sarcophilus harrisii (Tasmanian devil).</title>
        <authorList>
            <person name="Miller W."/>
            <person name="Hayes V.M."/>
            <person name="Ratan A."/>
            <person name="Petersen D.C."/>
            <person name="Wittekindt N.E."/>
            <person name="Miller J."/>
            <person name="Walenz B."/>
            <person name="Knight J."/>
            <person name="Qi J."/>
            <person name="Zhao F."/>
            <person name="Wang Q."/>
            <person name="Bedoya-Reina O.C."/>
            <person name="Katiyar N."/>
            <person name="Tomsho L.P."/>
            <person name="Kasson L.M."/>
            <person name="Hardie R.A."/>
            <person name="Woodbridge P."/>
            <person name="Tindall E.A."/>
            <person name="Bertelsen M.F."/>
            <person name="Dixon D."/>
            <person name="Pyecroft S."/>
            <person name="Helgen K.M."/>
            <person name="Lesk A.M."/>
            <person name="Pringle T.H."/>
            <person name="Patterson N."/>
            <person name="Zhang Y."/>
            <person name="Kreiss A."/>
            <person name="Woods G.M."/>
            <person name="Jones M.E."/>
            <person name="Schuster S.C."/>
        </authorList>
    </citation>
    <scope>NUCLEOTIDE SEQUENCE [LARGE SCALE GENOMIC DNA]</scope>
</reference>
<dbReference type="PANTHER" id="PTHR12015">
    <property type="entry name" value="SMALL INDUCIBLE CYTOKINE A"/>
    <property type="match status" value="1"/>
</dbReference>
<keyword evidence="8" id="KW-1185">Reference proteome</keyword>
<dbReference type="HOGENOM" id="CLU_141716_4_0_1"/>
<dbReference type="SMART" id="SM00199">
    <property type="entry name" value="SCY"/>
    <property type="match status" value="1"/>
</dbReference>
<dbReference type="InterPro" id="IPR039809">
    <property type="entry name" value="Chemokine_b/g/d"/>
</dbReference>
<dbReference type="GO" id="GO:0048020">
    <property type="term" value="F:CCR chemokine receptor binding"/>
    <property type="evidence" value="ECO:0007669"/>
    <property type="project" value="TreeGrafter"/>
</dbReference>
<feature type="chain" id="PRO_5003457671" description="Chemokine interleukin-8-like domain-containing protein" evidence="5">
    <location>
        <begin position="21"/>
        <end position="91"/>
    </location>
</feature>